<reference evidence="2" key="2">
    <citation type="submission" date="2020-11" db="EMBL/GenBank/DDBJ databases">
        <authorList>
            <person name="McCartney M.A."/>
            <person name="Auch B."/>
            <person name="Kono T."/>
            <person name="Mallez S."/>
            <person name="Becker A."/>
            <person name="Gohl D.M."/>
            <person name="Silverstein K.A.T."/>
            <person name="Koren S."/>
            <person name="Bechman K.B."/>
            <person name="Herman A."/>
            <person name="Abrahante J.E."/>
            <person name="Garbe J."/>
        </authorList>
    </citation>
    <scope>NUCLEOTIDE SEQUENCE</scope>
    <source>
        <strain evidence="2">Duluth1</strain>
        <tissue evidence="2">Whole animal</tissue>
    </source>
</reference>
<dbReference type="EMBL" id="JAIWYP010000008">
    <property type="protein sequence ID" value="KAH3783047.1"/>
    <property type="molecule type" value="Genomic_DNA"/>
</dbReference>
<organism evidence="2 3">
    <name type="scientific">Dreissena polymorpha</name>
    <name type="common">Zebra mussel</name>
    <name type="synonym">Mytilus polymorpha</name>
    <dbReference type="NCBI Taxonomy" id="45954"/>
    <lineage>
        <taxon>Eukaryota</taxon>
        <taxon>Metazoa</taxon>
        <taxon>Spiralia</taxon>
        <taxon>Lophotrochozoa</taxon>
        <taxon>Mollusca</taxon>
        <taxon>Bivalvia</taxon>
        <taxon>Autobranchia</taxon>
        <taxon>Heteroconchia</taxon>
        <taxon>Euheterodonta</taxon>
        <taxon>Imparidentia</taxon>
        <taxon>Neoheterodontei</taxon>
        <taxon>Myida</taxon>
        <taxon>Dreissenoidea</taxon>
        <taxon>Dreissenidae</taxon>
        <taxon>Dreissena</taxon>
    </lineage>
</organism>
<dbReference type="AlphaFoldDB" id="A0A9D4ES94"/>
<proteinExistence type="predicted"/>
<keyword evidence="1" id="KW-0732">Signal</keyword>
<comment type="caution">
    <text evidence="2">The sequence shown here is derived from an EMBL/GenBank/DDBJ whole genome shotgun (WGS) entry which is preliminary data.</text>
</comment>
<accession>A0A9D4ES94</accession>
<reference evidence="2" key="1">
    <citation type="journal article" date="2019" name="bioRxiv">
        <title>The Genome of the Zebra Mussel, Dreissena polymorpha: A Resource for Invasive Species Research.</title>
        <authorList>
            <person name="McCartney M.A."/>
            <person name="Auch B."/>
            <person name="Kono T."/>
            <person name="Mallez S."/>
            <person name="Zhang Y."/>
            <person name="Obille A."/>
            <person name="Becker A."/>
            <person name="Abrahante J.E."/>
            <person name="Garbe J."/>
            <person name="Badalamenti J.P."/>
            <person name="Herman A."/>
            <person name="Mangelson H."/>
            <person name="Liachko I."/>
            <person name="Sullivan S."/>
            <person name="Sone E.D."/>
            <person name="Koren S."/>
            <person name="Silverstein K.A.T."/>
            <person name="Beckman K.B."/>
            <person name="Gohl D.M."/>
        </authorList>
    </citation>
    <scope>NUCLEOTIDE SEQUENCE</scope>
    <source>
        <strain evidence="2">Duluth1</strain>
        <tissue evidence="2">Whole animal</tissue>
    </source>
</reference>
<keyword evidence="3" id="KW-1185">Reference proteome</keyword>
<evidence type="ECO:0000313" key="2">
    <source>
        <dbReference type="EMBL" id="KAH3783047.1"/>
    </source>
</evidence>
<protein>
    <submittedName>
        <fullName evidence="2">Uncharacterized protein</fullName>
    </submittedName>
</protein>
<feature type="signal peptide" evidence="1">
    <location>
        <begin position="1"/>
        <end position="17"/>
    </location>
</feature>
<sequence length="172" mass="19358">MCLLIYLFGLVILLVYGGQCELTWDKVYGLLSAKLDKIILEQDVMKTDIKDLMTSITAANQQLGEVASFNQMLTFVQDRLDNMDSHVKDVAKVEVGQRTHLLRRGLEQEKAATQSRLHSIQTIQGDLQSRFQSLEVTQTDLKSKTMTIESQVDTTRGHLSRLQQTLGKCGIS</sequence>
<feature type="chain" id="PRO_5038432955" evidence="1">
    <location>
        <begin position="18"/>
        <end position="172"/>
    </location>
</feature>
<evidence type="ECO:0000313" key="3">
    <source>
        <dbReference type="Proteomes" id="UP000828390"/>
    </source>
</evidence>
<dbReference type="Proteomes" id="UP000828390">
    <property type="component" value="Unassembled WGS sequence"/>
</dbReference>
<gene>
    <name evidence="2" type="ORF">DPMN_160974</name>
</gene>
<name>A0A9D4ES94_DREPO</name>
<evidence type="ECO:0000256" key="1">
    <source>
        <dbReference type="SAM" id="SignalP"/>
    </source>
</evidence>